<dbReference type="Proteomes" id="UP000299102">
    <property type="component" value="Unassembled WGS sequence"/>
</dbReference>
<protein>
    <submittedName>
        <fullName evidence="1">Uncharacterized protein</fullName>
    </submittedName>
</protein>
<organism evidence="1 2">
    <name type="scientific">Eumeta variegata</name>
    <name type="common">Bagworm moth</name>
    <name type="synonym">Eumeta japonica</name>
    <dbReference type="NCBI Taxonomy" id="151549"/>
    <lineage>
        <taxon>Eukaryota</taxon>
        <taxon>Metazoa</taxon>
        <taxon>Ecdysozoa</taxon>
        <taxon>Arthropoda</taxon>
        <taxon>Hexapoda</taxon>
        <taxon>Insecta</taxon>
        <taxon>Pterygota</taxon>
        <taxon>Neoptera</taxon>
        <taxon>Endopterygota</taxon>
        <taxon>Lepidoptera</taxon>
        <taxon>Glossata</taxon>
        <taxon>Ditrysia</taxon>
        <taxon>Tineoidea</taxon>
        <taxon>Psychidae</taxon>
        <taxon>Oiketicinae</taxon>
        <taxon>Eumeta</taxon>
    </lineage>
</organism>
<reference evidence="1 2" key="1">
    <citation type="journal article" date="2019" name="Commun. Biol.">
        <title>The bagworm genome reveals a unique fibroin gene that provides high tensile strength.</title>
        <authorList>
            <person name="Kono N."/>
            <person name="Nakamura H."/>
            <person name="Ohtoshi R."/>
            <person name="Tomita M."/>
            <person name="Numata K."/>
            <person name="Arakawa K."/>
        </authorList>
    </citation>
    <scope>NUCLEOTIDE SEQUENCE [LARGE SCALE GENOMIC DNA]</scope>
</reference>
<dbReference type="EMBL" id="BGZK01001354">
    <property type="protein sequence ID" value="GBP77930.1"/>
    <property type="molecule type" value="Genomic_DNA"/>
</dbReference>
<dbReference type="AlphaFoldDB" id="A0A4C1YRX6"/>
<gene>
    <name evidence="1" type="ORF">EVAR_26540_1</name>
</gene>
<accession>A0A4C1YRX6</accession>
<comment type="caution">
    <text evidence="1">The sequence shown here is derived from an EMBL/GenBank/DDBJ whole genome shotgun (WGS) entry which is preliminary data.</text>
</comment>
<evidence type="ECO:0000313" key="2">
    <source>
        <dbReference type="Proteomes" id="UP000299102"/>
    </source>
</evidence>
<sequence>MQSLRSVCGVSQKNRCRNSDVRERCVLKEDEVTRVERDGELGDGRSSTVVDNKIVDALRHMIKTDQHITYHGNRAALGIEPRALDIRRFVEKVFFQRYYVMILAPSEAAARAGCPGLPPSNLGL</sequence>
<keyword evidence="2" id="KW-1185">Reference proteome</keyword>
<proteinExistence type="predicted"/>
<name>A0A4C1YRX6_EUMVA</name>
<evidence type="ECO:0000313" key="1">
    <source>
        <dbReference type="EMBL" id="GBP77930.1"/>
    </source>
</evidence>